<gene>
    <name evidence="1" type="ORF">Pc20g07180</name>
    <name evidence="1" type="ORF">PCH_Pc20g07180</name>
</gene>
<evidence type="ECO:0000313" key="2">
    <source>
        <dbReference type="Proteomes" id="UP000000724"/>
    </source>
</evidence>
<organism evidence="1 2">
    <name type="scientific">Penicillium rubens (strain ATCC 28089 / DSM 1075 / NRRL 1951 / Wisconsin 54-1255)</name>
    <name type="common">Penicillium chrysogenum</name>
    <dbReference type="NCBI Taxonomy" id="500485"/>
    <lineage>
        <taxon>Eukaryota</taxon>
        <taxon>Fungi</taxon>
        <taxon>Dikarya</taxon>
        <taxon>Ascomycota</taxon>
        <taxon>Pezizomycotina</taxon>
        <taxon>Eurotiomycetes</taxon>
        <taxon>Eurotiomycetidae</taxon>
        <taxon>Eurotiales</taxon>
        <taxon>Aspergillaceae</taxon>
        <taxon>Penicillium</taxon>
        <taxon>Penicillium chrysogenum species complex</taxon>
    </lineage>
</organism>
<dbReference type="AlphaFoldDB" id="B6HDI8"/>
<dbReference type="OrthoDB" id="4366799at2759"/>
<proteinExistence type="predicted"/>
<sequence>MSLVEQIDIVSIDSGSISCTTAKLSEQGILVTALASALPDRDGDIPMHKVYINLDVSWKDGQFRQALADHRRVPYVMRCINHGTFQGWNIKGAGAPGRPASEP</sequence>
<protein>
    <submittedName>
        <fullName evidence="1">Uncharacterized protein</fullName>
    </submittedName>
</protein>
<reference evidence="1 2" key="1">
    <citation type="journal article" date="2008" name="Nat. Biotechnol.">
        <title>Genome sequencing and analysis of the filamentous fungus Penicillium chrysogenum.</title>
        <authorList>
            <person name="van den Berg M.A."/>
            <person name="Albang R."/>
            <person name="Albermann K."/>
            <person name="Badger J.H."/>
            <person name="Daran J.-M."/>
            <person name="Driessen A.J.M."/>
            <person name="Garcia-Estrada C."/>
            <person name="Fedorova N.D."/>
            <person name="Harris D.M."/>
            <person name="Heijne W.H.M."/>
            <person name="Joardar V.S."/>
            <person name="Kiel J.A.K.W."/>
            <person name="Kovalchuk A."/>
            <person name="Martin J.F."/>
            <person name="Nierman W.C."/>
            <person name="Nijland J.G."/>
            <person name="Pronk J.T."/>
            <person name="Roubos J.A."/>
            <person name="van der Klei I.J."/>
            <person name="van Peij N.N.M.E."/>
            <person name="Veenhuis M."/>
            <person name="von Doehren H."/>
            <person name="Wagner C."/>
            <person name="Wortman J.R."/>
            <person name="Bovenberg R.A.L."/>
        </authorList>
    </citation>
    <scope>NUCLEOTIDE SEQUENCE [LARGE SCALE GENOMIC DNA]</scope>
    <source>
        <strain evidence="2">ATCC 28089 / DSM 1075 / NRRL 1951 / Wisconsin 54-1255</strain>
    </source>
</reference>
<dbReference type="Proteomes" id="UP000000724">
    <property type="component" value="Contig Pc00c20"/>
</dbReference>
<accession>B6HDI8</accession>
<dbReference type="VEuPathDB" id="FungiDB:PCH_Pc20g07180"/>
<dbReference type="EMBL" id="AM920435">
    <property type="protein sequence ID" value="CAP86047.1"/>
    <property type="molecule type" value="Genomic_DNA"/>
</dbReference>
<evidence type="ECO:0000313" key="1">
    <source>
        <dbReference type="EMBL" id="CAP86047.1"/>
    </source>
</evidence>
<dbReference type="HOGENOM" id="CLU_2264611_0_0_1"/>
<keyword evidence="2" id="KW-1185">Reference proteome</keyword>
<name>B6HDI8_PENRW</name>